<evidence type="ECO:0000256" key="1">
    <source>
        <dbReference type="ARBA" id="ARBA00004429"/>
    </source>
</evidence>
<feature type="transmembrane region" description="Helical" evidence="7">
    <location>
        <begin position="178"/>
        <end position="200"/>
    </location>
</feature>
<dbReference type="EMBL" id="PYLO01000002">
    <property type="protein sequence ID" value="PST37502.1"/>
    <property type="molecule type" value="Genomic_DNA"/>
</dbReference>
<comment type="subcellular location">
    <subcellularLocation>
        <location evidence="1">Cell inner membrane</location>
        <topology evidence="1">Multi-pass membrane protein</topology>
    </subcellularLocation>
</comment>
<dbReference type="GO" id="GO:0005886">
    <property type="term" value="C:plasma membrane"/>
    <property type="evidence" value="ECO:0007669"/>
    <property type="project" value="UniProtKB-SubCell"/>
</dbReference>
<dbReference type="GeneID" id="79841698"/>
<accession>A0A2T3FQF0</accession>
<feature type="transmembrane region" description="Helical" evidence="7">
    <location>
        <begin position="361"/>
        <end position="381"/>
    </location>
</feature>
<dbReference type="Proteomes" id="UP000241048">
    <property type="component" value="Unassembled WGS sequence"/>
</dbReference>
<keyword evidence="3" id="KW-0997">Cell inner membrane</keyword>
<dbReference type="InterPro" id="IPR010656">
    <property type="entry name" value="DctM"/>
</dbReference>
<keyword evidence="6 7" id="KW-0472">Membrane</keyword>
<protein>
    <submittedName>
        <fullName evidence="9">TRAP transporter large permease</fullName>
    </submittedName>
</protein>
<dbReference type="NCBIfam" id="TIGR00786">
    <property type="entry name" value="dctM"/>
    <property type="match status" value="1"/>
</dbReference>
<feature type="transmembrane region" description="Helical" evidence="7">
    <location>
        <begin position="60"/>
        <end position="80"/>
    </location>
</feature>
<evidence type="ECO:0000256" key="3">
    <source>
        <dbReference type="ARBA" id="ARBA00022519"/>
    </source>
</evidence>
<evidence type="ECO:0000256" key="4">
    <source>
        <dbReference type="ARBA" id="ARBA00022692"/>
    </source>
</evidence>
<sequence length="442" mass="47585">MSTGAVAALSLILLLALIFFGVHLSTSLMFTSVLSVFLFTGRFSTAMNVLSQSAWGAVRQYMFGVIPLFVLMGLLANLSGASQDLYDSASLLLKKVRGGVGIATVIANAIFAAITGVTVASAAVFTKIALPQMLRLKYNRKIALGTISGSAILGMLIPPSLLMIVYGSQADVSIGKLFVAAVMPGILMTIAFIIVILTVAHIKPDYIPEVEELTEYEKENFWKIVLRPWPIVLLIIISLGGIWCGFFTPTEAGGVGAFGAFLIVIFRKRFNRKEFWETLLSAGSTSGSVLILLVSASTYSKTLSMCGVINVLRDLVEGFSIPPIGIVLLFILILMVLGCILDSTSILLLTTPLMCPIMADLGYDLVWFGLVMIIAIETGMITPPFGMNVFTVKSSLYGMDGMEGITVNEIFAGSMWFLAAIIIVDLICIFIPQIVLFLPNAM</sequence>
<feature type="transmembrane region" description="Helical" evidence="7">
    <location>
        <begin position="6"/>
        <end position="39"/>
    </location>
</feature>
<dbReference type="PIRSF" id="PIRSF006066">
    <property type="entry name" value="HI0050"/>
    <property type="match status" value="1"/>
</dbReference>
<feature type="transmembrane region" description="Helical" evidence="7">
    <location>
        <begin position="142"/>
        <end position="166"/>
    </location>
</feature>
<evidence type="ECO:0000256" key="5">
    <source>
        <dbReference type="ARBA" id="ARBA00022989"/>
    </source>
</evidence>
<keyword evidence="10" id="KW-1185">Reference proteome</keyword>
<evidence type="ECO:0000259" key="8">
    <source>
        <dbReference type="Pfam" id="PF06808"/>
    </source>
</evidence>
<name>A0A2T3FQF0_9CLOT</name>
<proteinExistence type="predicted"/>
<evidence type="ECO:0000256" key="2">
    <source>
        <dbReference type="ARBA" id="ARBA00022475"/>
    </source>
</evidence>
<keyword evidence="4 7" id="KW-0812">Transmembrane</keyword>
<feature type="transmembrane region" description="Helical" evidence="7">
    <location>
        <begin position="278"/>
        <end position="299"/>
    </location>
</feature>
<evidence type="ECO:0000313" key="10">
    <source>
        <dbReference type="Proteomes" id="UP000241048"/>
    </source>
</evidence>
<dbReference type="RefSeq" id="WP_022359989.1">
    <property type="nucleotide sequence ID" value="NZ_DBFBUD010000120.1"/>
</dbReference>
<feature type="transmembrane region" description="Helical" evidence="7">
    <location>
        <begin position="246"/>
        <end position="266"/>
    </location>
</feature>
<dbReference type="GO" id="GO:0022857">
    <property type="term" value="F:transmembrane transporter activity"/>
    <property type="evidence" value="ECO:0007669"/>
    <property type="project" value="TreeGrafter"/>
</dbReference>
<evidence type="ECO:0000313" key="9">
    <source>
        <dbReference type="EMBL" id="PST37502.1"/>
    </source>
</evidence>
<keyword evidence="2" id="KW-1003">Cell membrane</keyword>
<dbReference type="PANTHER" id="PTHR33362">
    <property type="entry name" value="SIALIC ACID TRAP TRANSPORTER PERMEASE PROTEIN SIAT-RELATED"/>
    <property type="match status" value="1"/>
</dbReference>
<feature type="transmembrane region" description="Helical" evidence="7">
    <location>
        <begin position="221"/>
        <end position="240"/>
    </location>
</feature>
<dbReference type="PANTHER" id="PTHR33362:SF5">
    <property type="entry name" value="C4-DICARBOXYLATE TRAP TRANSPORTER LARGE PERMEASE PROTEIN DCTM"/>
    <property type="match status" value="1"/>
</dbReference>
<evidence type="ECO:0000256" key="7">
    <source>
        <dbReference type="SAM" id="Phobius"/>
    </source>
</evidence>
<feature type="transmembrane region" description="Helical" evidence="7">
    <location>
        <begin position="416"/>
        <end position="438"/>
    </location>
</feature>
<dbReference type="AlphaFoldDB" id="A0A2T3FQF0"/>
<keyword evidence="5 7" id="KW-1133">Transmembrane helix</keyword>
<comment type="caution">
    <text evidence="9">The sequence shown here is derived from an EMBL/GenBank/DDBJ whole genome shotgun (WGS) entry which is preliminary data.</text>
</comment>
<dbReference type="InterPro" id="IPR004681">
    <property type="entry name" value="TRAP_DctM"/>
</dbReference>
<organism evidence="9 10">
    <name type="scientific">Clostridium fessum</name>
    <dbReference type="NCBI Taxonomy" id="2126740"/>
    <lineage>
        <taxon>Bacteria</taxon>
        <taxon>Bacillati</taxon>
        <taxon>Bacillota</taxon>
        <taxon>Clostridia</taxon>
        <taxon>Eubacteriales</taxon>
        <taxon>Clostridiaceae</taxon>
        <taxon>Clostridium</taxon>
    </lineage>
</organism>
<dbReference type="Pfam" id="PF06808">
    <property type="entry name" value="DctM"/>
    <property type="match status" value="1"/>
</dbReference>
<feature type="transmembrane region" description="Helical" evidence="7">
    <location>
        <begin position="319"/>
        <end position="349"/>
    </location>
</feature>
<gene>
    <name evidence="9" type="ORF">C7U56_06230</name>
</gene>
<evidence type="ECO:0000256" key="6">
    <source>
        <dbReference type="ARBA" id="ARBA00023136"/>
    </source>
</evidence>
<reference evidence="9 10" key="1">
    <citation type="submission" date="2018-03" db="EMBL/GenBank/DDBJ databases">
        <title>Lachnoclostridium SNUG30386 gen.nov., sp.nov., isolated from human faeces.</title>
        <authorList>
            <person name="Seo B."/>
            <person name="Jeon K."/>
            <person name="Ko G."/>
        </authorList>
    </citation>
    <scope>NUCLEOTIDE SEQUENCE [LARGE SCALE GENOMIC DNA]</scope>
    <source>
        <strain evidence="9 10">SNUG30386</strain>
    </source>
</reference>
<feature type="domain" description="TRAP C4-dicarboxylate transport system permease DctM subunit" evidence="8">
    <location>
        <begin position="11"/>
        <end position="434"/>
    </location>
</feature>
<feature type="transmembrane region" description="Helical" evidence="7">
    <location>
        <begin position="100"/>
        <end position="130"/>
    </location>
</feature>